<evidence type="ECO:0000313" key="2">
    <source>
        <dbReference type="EMBL" id="GIF89259.1"/>
    </source>
</evidence>
<reference evidence="2 3" key="1">
    <citation type="submission" date="2021-01" db="EMBL/GenBank/DDBJ databases">
        <title>Whole genome shotgun sequence of Catellatospora chokoriensis NBRC 107358.</title>
        <authorList>
            <person name="Komaki H."/>
            <person name="Tamura T."/>
        </authorList>
    </citation>
    <scope>NUCLEOTIDE SEQUENCE [LARGE SCALE GENOMIC DNA]</scope>
    <source>
        <strain evidence="2 3">NBRC 107358</strain>
    </source>
</reference>
<dbReference type="RefSeq" id="WP_191840652.1">
    <property type="nucleotide sequence ID" value="NZ_BAAALB010000011.1"/>
</dbReference>
<feature type="domain" description="DUF1835" evidence="1">
    <location>
        <begin position="6"/>
        <end position="110"/>
    </location>
</feature>
<dbReference type="InterPro" id="IPR014973">
    <property type="entry name" value="DUF1835"/>
</dbReference>
<comment type="caution">
    <text evidence="2">The sequence shown here is derived from an EMBL/GenBank/DDBJ whole genome shotgun (WGS) entry which is preliminary data.</text>
</comment>
<gene>
    <name evidence="2" type="ORF">Cch02nite_27030</name>
</gene>
<proteinExistence type="predicted"/>
<dbReference type="EMBL" id="BONG01000013">
    <property type="protein sequence ID" value="GIF89259.1"/>
    <property type="molecule type" value="Genomic_DNA"/>
</dbReference>
<name>A0A8J3K643_9ACTN</name>
<dbReference type="AlphaFoldDB" id="A0A8J3K643"/>
<organism evidence="2 3">
    <name type="scientific">Catellatospora chokoriensis</name>
    <dbReference type="NCBI Taxonomy" id="310353"/>
    <lineage>
        <taxon>Bacteria</taxon>
        <taxon>Bacillati</taxon>
        <taxon>Actinomycetota</taxon>
        <taxon>Actinomycetes</taxon>
        <taxon>Micromonosporales</taxon>
        <taxon>Micromonosporaceae</taxon>
        <taxon>Catellatospora</taxon>
    </lineage>
</organism>
<dbReference type="Proteomes" id="UP000619293">
    <property type="component" value="Unassembled WGS sequence"/>
</dbReference>
<sequence>MRTAHVRCGDDLRETLGPAGFRGDFVPFTDPVCQGPVPRTADPAEFDAVRADWLARAYDLDVAHVRERLSRERAALGTLDTYDRVLLWFEHDWFDQAILIRLLALLAHRPALHERLRLLSIDAFDGEDPFIGLGQLSAPQLATLAGRERPVSPDQFGAAERAWAALSAPDPVALSGIGGDALPFLPRAVRRHLAELPWTTDGLSLSERLCLRAVSAGPLPFPAVFQAHQEGDPLPYLGDTMLLPVLRRLHDAERPALALRDGGYQLTAYGQRILHGDATWQTFPRWVGGVLLPGWRWDPDMARPVPS</sequence>
<evidence type="ECO:0000259" key="1">
    <source>
        <dbReference type="Pfam" id="PF08874"/>
    </source>
</evidence>
<keyword evidence="3" id="KW-1185">Reference proteome</keyword>
<accession>A0A8J3K643</accession>
<dbReference type="Pfam" id="PF08874">
    <property type="entry name" value="DUF1835"/>
    <property type="match status" value="1"/>
</dbReference>
<evidence type="ECO:0000313" key="3">
    <source>
        <dbReference type="Proteomes" id="UP000619293"/>
    </source>
</evidence>
<protein>
    <recommendedName>
        <fullName evidence="1">DUF1835 domain-containing protein</fullName>
    </recommendedName>
</protein>